<dbReference type="RefSeq" id="WP_215343318.1">
    <property type="nucleotide sequence ID" value="NZ_JAGSGD010000003.1"/>
</dbReference>
<proteinExistence type="predicted"/>
<dbReference type="Proteomes" id="UP000622580">
    <property type="component" value="Unassembled WGS sequence"/>
</dbReference>
<accession>A0A941D549</accession>
<feature type="signal peptide" evidence="1">
    <location>
        <begin position="1"/>
        <end position="19"/>
    </location>
</feature>
<organism evidence="2 4">
    <name type="scientific">Phenylobacterium glaciei</name>
    <dbReference type="NCBI Taxonomy" id="2803784"/>
    <lineage>
        <taxon>Bacteria</taxon>
        <taxon>Pseudomonadati</taxon>
        <taxon>Pseudomonadota</taxon>
        <taxon>Alphaproteobacteria</taxon>
        <taxon>Caulobacterales</taxon>
        <taxon>Caulobacteraceae</taxon>
        <taxon>Phenylobacterium</taxon>
    </lineage>
</organism>
<dbReference type="EMBL" id="CP068570">
    <property type="protein sequence ID" value="QQZ50373.1"/>
    <property type="molecule type" value="Genomic_DNA"/>
</dbReference>
<gene>
    <name evidence="3" type="ORF">JKL49_01265</name>
    <name evidence="2" type="ORF">JKL49_20595</name>
</gene>
<dbReference type="AlphaFoldDB" id="A0A941D549"/>
<protein>
    <submittedName>
        <fullName evidence="2">Uncharacterized protein</fullName>
    </submittedName>
</protein>
<evidence type="ECO:0000313" key="4">
    <source>
        <dbReference type="Proteomes" id="UP000622580"/>
    </source>
</evidence>
<keyword evidence="1" id="KW-0732">Signal</keyword>
<reference evidence="3" key="1">
    <citation type="submission" date="2021-01" db="EMBL/GenBank/DDBJ databases">
        <title>Genome sequence of Phenylobacterium sp. 20VBR1 isolated from a valley glaceir, Ny-Alesund, Svalbard.</title>
        <authorList>
            <person name="Thomas F.A."/>
            <person name="Krishnan K.P."/>
            <person name="Sinha R.K."/>
        </authorList>
    </citation>
    <scope>NUCLEOTIDE SEQUENCE</scope>
    <source>
        <strain evidence="3">20VBR1</strain>
    </source>
</reference>
<evidence type="ECO:0000313" key="2">
    <source>
        <dbReference type="EMBL" id="MBR7621802.1"/>
    </source>
</evidence>
<dbReference type="EMBL" id="JAGSGD010000003">
    <property type="protein sequence ID" value="MBR7621802.1"/>
    <property type="molecule type" value="Genomic_DNA"/>
</dbReference>
<keyword evidence="4" id="KW-1185">Reference proteome</keyword>
<evidence type="ECO:0000313" key="3">
    <source>
        <dbReference type="EMBL" id="QQZ50373.1"/>
    </source>
</evidence>
<reference evidence="2" key="2">
    <citation type="submission" date="2021-04" db="EMBL/GenBank/DDBJ databases">
        <title>Draft genome assembly of strain Phenylobacterium sp. 20VBR1 using MiniION and Illumina platforms.</title>
        <authorList>
            <person name="Thomas F.A."/>
            <person name="Krishnan K.P."/>
            <person name="Sinha R.K."/>
        </authorList>
    </citation>
    <scope>NUCLEOTIDE SEQUENCE</scope>
    <source>
        <strain evidence="2">20VBR1</strain>
    </source>
</reference>
<sequence length="222" mass="23880">MRTAIISLIAAGLATSAAAQTMAPMAPPAAPPAMPVAPMAPAMAPAVAPVAAPAPAPEPEKVYAVPTTGEIGQIIDVINRICVPQVRGGDISKLATKDLGFKVNKRDGTYTQTLVAKPYTLTVYAPGSNKDVCRIALNYTLGEEKPIIVGLNIFSLLHQPELLQQRNDFVPATDYKRITNSWEYFTDHESIGLVFLQLKKPDGSSVTGKWDMGEVLYSERKF</sequence>
<evidence type="ECO:0000256" key="1">
    <source>
        <dbReference type="SAM" id="SignalP"/>
    </source>
</evidence>
<name>A0A941D549_9CAUL</name>
<feature type="chain" id="PRO_5044462962" evidence="1">
    <location>
        <begin position="20"/>
        <end position="222"/>
    </location>
</feature>